<feature type="transmembrane region" description="Helical" evidence="5">
    <location>
        <begin position="69"/>
        <end position="94"/>
    </location>
</feature>
<dbReference type="OrthoDB" id="9816361at2"/>
<dbReference type="KEGG" id="wei:EQG49_05445"/>
<evidence type="ECO:0000313" key="7">
    <source>
        <dbReference type="EMBL" id="QBO37461.1"/>
    </source>
</evidence>
<feature type="domain" description="TM2" evidence="6">
    <location>
        <begin position="39"/>
        <end position="82"/>
    </location>
</feature>
<reference evidence="8" key="1">
    <citation type="submission" date="2019-03" db="EMBL/GenBank/DDBJ databases">
        <title>Weissella sp. 26KH-42 Genome sequencing.</title>
        <authorList>
            <person name="Heo J."/>
            <person name="Kim S.-J."/>
            <person name="Kim J.-S."/>
            <person name="Hong S.-B."/>
            <person name="Kwon S.-W."/>
        </authorList>
    </citation>
    <scope>NUCLEOTIDE SEQUENCE [LARGE SCALE GENOMIC DNA]</scope>
    <source>
        <strain evidence="8">26KH-42</strain>
    </source>
</reference>
<sequence length="119" mass="12448">MFQKPDGQIISKKEDVHAGVQSTSQAVAGVIQPTGQVGAKSKIAAGLLGIFLGSLGIHNFYLGQTQAGVIKLVLSIVLCWTIVVPSVVSIWGLVEGVMILASKPGTKWHLDAAGNELQD</sequence>
<feature type="transmembrane region" description="Helical" evidence="5">
    <location>
        <begin position="43"/>
        <end position="62"/>
    </location>
</feature>
<accession>A0A4P6YX96</accession>
<keyword evidence="4 5" id="KW-0472">Membrane</keyword>
<dbReference type="AlphaFoldDB" id="A0A4P6YX96"/>
<name>A0A4P6YX96_9LACO</name>
<keyword evidence="2 5" id="KW-0812">Transmembrane</keyword>
<evidence type="ECO:0000256" key="3">
    <source>
        <dbReference type="ARBA" id="ARBA00022989"/>
    </source>
</evidence>
<proteinExistence type="predicted"/>
<evidence type="ECO:0000256" key="4">
    <source>
        <dbReference type="ARBA" id="ARBA00023136"/>
    </source>
</evidence>
<evidence type="ECO:0000256" key="2">
    <source>
        <dbReference type="ARBA" id="ARBA00022692"/>
    </source>
</evidence>
<dbReference type="GO" id="GO:0016020">
    <property type="term" value="C:membrane"/>
    <property type="evidence" value="ECO:0007669"/>
    <property type="project" value="UniProtKB-SubCell"/>
</dbReference>
<evidence type="ECO:0000256" key="1">
    <source>
        <dbReference type="ARBA" id="ARBA00004141"/>
    </source>
</evidence>
<dbReference type="Proteomes" id="UP000292886">
    <property type="component" value="Chromosome"/>
</dbReference>
<organism evidence="7 8">
    <name type="scientific">Periweissella cryptocerci</name>
    <dbReference type="NCBI Taxonomy" id="2506420"/>
    <lineage>
        <taxon>Bacteria</taxon>
        <taxon>Bacillati</taxon>
        <taxon>Bacillota</taxon>
        <taxon>Bacilli</taxon>
        <taxon>Lactobacillales</taxon>
        <taxon>Lactobacillaceae</taxon>
        <taxon>Periweissella</taxon>
    </lineage>
</organism>
<evidence type="ECO:0000259" key="6">
    <source>
        <dbReference type="Pfam" id="PF05154"/>
    </source>
</evidence>
<dbReference type="InterPro" id="IPR007829">
    <property type="entry name" value="TM2"/>
</dbReference>
<protein>
    <submittedName>
        <fullName evidence="7">TM2 domain-containing protein</fullName>
    </submittedName>
</protein>
<keyword evidence="8" id="KW-1185">Reference proteome</keyword>
<dbReference type="Pfam" id="PF05154">
    <property type="entry name" value="TM2"/>
    <property type="match status" value="1"/>
</dbReference>
<evidence type="ECO:0000256" key="5">
    <source>
        <dbReference type="SAM" id="Phobius"/>
    </source>
</evidence>
<keyword evidence="3 5" id="KW-1133">Transmembrane helix</keyword>
<dbReference type="EMBL" id="CP037940">
    <property type="protein sequence ID" value="QBO37461.1"/>
    <property type="molecule type" value="Genomic_DNA"/>
</dbReference>
<gene>
    <name evidence="7" type="ORF">EQG49_05445</name>
</gene>
<comment type="subcellular location">
    <subcellularLocation>
        <location evidence="1">Membrane</location>
        <topology evidence="1">Multi-pass membrane protein</topology>
    </subcellularLocation>
</comment>
<evidence type="ECO:0000313" key="8">
    <source>
        <dbReference type="Proteomes" id="UP000292886"/>
    </source>
</evidence>